<evidence type="ECO:0000313" key="2">
    <source>
        <dbReference type="EMBL" id="CDO77336.1"/>
    </source>
</evidence>
<comment type="caution">
    <text evidence="2">The sequence shown here is derived from an EMBL/GenBank/DDBJ whole genome shotgun (WGS) entry which is preliminary data.</text>
</comment>
<organism evidence="2 3">
    <name type="scientific">Pycnoporus cinnabarinus</name>
    <name type="common">Cinnabar-red polypore</name>
    <name type="synonym">Trametes cinnabarina</name>
    <dbReference type="NCBI Taxonomy" id="5643"/>
    <lineage>
        <taxon>Eukaryota</taxon>
        <taxon>Fungi</taxon>
        <taxon>Dikarya</taxon>
        <taxon>Basidiomycota</taxon>
        <taxon>Agaricomycotina</taxon>
        <taxon>Agaricomycetes</taxon>
        <taxon>Polyporales</taxon>
        <taxon>Polyporaceae</taxon>
        <taxon>Trametes</taxon>
    </lineage>
</organism>
<keyword evidence="3" id="KW-1185">Reference proteome</keyword>
<feature type="compositionally biased region" description="Polar residues" evidence="1">
    <location>
        <begin position="283"/>
        <end position="304"/>
    </location>
</feature>
<feature type="region of interest" description="Disordered" evidence="1">
    <location>
        <begin position="85"/>
        <end position="114"/>
    </location>
</feature>
<dbReference type="Proteomes" id="UP000029665">
    <property type="component" value="Unassembled WGS sequence"/>
</dbReference>
<dbReference type="OrthoDB" id="2337158at2759"/>
<dbReference type="OMA" id="VDNCFEE"/>
<protein>
    <submittedName>
        <fullName evidence="2">Uncharacterized protein</fullName>
    </submittedName>
</protein>
<dbReference type="HOGENOM" id="CLU_040677_0_0_1"/>
<feature type="compositionally biased region" description="Basic residues" evidence="1">
    <location>
        <begin position="257"/>
        <end position="274"/>
    </location>
</feature>
<dbReference type="EMBL" id="CCBP010000449">
    <property type="protein sequence ID" value="CDO77336.1"/>
    <property type="molecule type" value="Genomic_DNA"/>
</dbReference>
<dbReference type="AlphaFoldDB" id="A0A060ST95"/>
<reference evidence="2" key="1">
    <citation type="submission" date="2014-01" db="EMBL/GenBank/DDBJ databases">
        <title>The genome of the white-rot fungus Pycnoporus cinnabarinus: a basidiomycete model with a versatile arsenal for lignocellulosic biomass breakdown.</title>
        <authorList>
            <person name="Levasseur A."/>
            <person name="Lomascolo A."/>
            <person name="Ruiz-Duenas F.J."/>
            <person name="Uzan E."/>
            <person name="Piumi F."/>
            <person name="Kues U."/>
            <person name="Ram A.F.J."/>
            <person name="Murat C."/>
            <person name="Haon M."/>
            <person name="Benoit I."/>
            <person name="Arfi Y."/>
            <person name="Chevret D."/>
            <person name="Drula E."/>
            <person name="Kwon M.J."/>
            <person name="Gouret P."/>
            <person name="Lesage-Meessen L."/>
            <person name="Lombard V."/>
            <person name="Mariette J."/>
            <person name="Noirot C."/>
            <person name="Park J."/>
            <person name="Patyshakuliyeva A."/>
            <person name="Wieneger R.A.B."/>
            <person name="Wosten H.A.B."/>
            <person name="Martin F."/>
            <person name="Coutinho P.M."/>
            <person name="de Vries R."/>
            <person name="Martinez A.T."/>
            <person name="Klopp C."/>
            <person name="Pontarotti P."/>
            <person name="Henrissat B."/>
            <person name="Record E."/>
        </authorList>
    </citation>
    <scope>NUCLEOTIDE SEQUENCE [LARGE SCALE GENOMIC DNA]</scope>
    <source>
        <strain evidence="2">BRFM137</strain>
    </source>
</reference>
<evidence type="ECO:0000313" key="3">
    <source>
        <dbReference type="Proteomes" id="UP000029665"/>
    </source>
</evidence>
<evidence type="ECO:0000256" key="1">
    <source>
        <dbReference type="SAM" id="MobiDB-lite"/>
    </source>
</evidence>
<dbReference type="STRING" id="5643.A0A060ST95"/>
<sequence length="417" mass="46304">MPTPKASAAARDLLMKFARTNTPASLALALPSYAEDPDAVAASNKYEVQDSWIAQEALRLRRAKCCWEILKEGFILREGVKTTASPRKTRGRRASHTIEDEGHSWGGQDNDAPEPVSEQAWGVLDWMLTLFERDEAIAEKSDQVRYSPLLLKQIPTSRSERGALWDVDVPLDVAFHAMQQSGESRRSLGVRILTLLVNLGSTTLLDFPMFLNAVSTRVSQLSLEDLTYLLSALPVTEAMAQFKVHLCRHTLGGRSTTLRRPKPAARPRAQPRRRPCGEVADVSASQDALSSQDVSMATTQSPPSMANAPSMRRKYPTISTADLLELLARPCSDMAFTSQTLCLKGELVLNYGWLQQQLGQGERDEKWSDLLGDGSVQKAVEDAFDPRVVKKVTDVEARSYVEKRRVVLLAIVSMWRP</sequence>
<accession>A0A060ST95</accession>
<feature type="region of interest" description="Disordered" evidence="1">
    <location>
        <begin position="253"/>
        <end position="311"/>
    </location>
</feature>
<proteinExistence type="predicted"/>
<name>A0A060ST95_PYCCI</name>
<gene>
    <name evidence="2" type="ORF">BN946_scf184775.g27</name>
</gene>